<feature type="region of interest" description="GFLD subdomain" evidence="8">
    <location>
        <begin position="27"/>
        <end position="117"/>
    </location>
</feature>
<keyword evidence="6" id="KW-1015">Disulfide bond</keyword>
<evidence type="ECO:0000256" key="7">
    <source>
        <dbReference type="ARBA" id="ARBA00023180"/>
    </source>
</evidence>
<dbReference type="Pfam" id="PF10515">
    <property type="entry name" value="APP_amyloid"/>
    <property type="match status" value="1"/>
</dbReference>
<comment type="similarity">
    <text evidence="8">Belongs to the APP family.</text>
</comment>
<dbReference type="GO" id="GO:0007409">
    <property type="term" value="P:axonogenesis"/>
    <property type="evidence" value="ECO:0007669"/>
    <property type="project" value="TreeGrafter"/>
</dbReference>
<gene>
    <name evidence="16" type="ORF">HFQ381_LOCUS2535</name>
    <name evidence="15" type="ORF">LUA448_LOCUS17262</name>
</gene>
<evidence type="ECO:0000256" key="5">
    <source>
        <dbReference type="ARBA" id="ARBA00023136"/>
    </source>
</evidence>
<evidence type="ECO:0000259" key="14">
    <source>
        <dbReference type="PROSITE" id="PS51870"/>
    </source>
</evidence>
<name>A0A817ZXK6_9BILA</name>
<organism evidence="15 17">
    <name type="scientific">Rotaria socialis</name>
    <dbReference type="NCBI Taxonomy" id="392032"/>
    <lineage>
        <taxon>Eukaryota</taxon>
        <taxon>Metazoa</taxon>
        <taxon>Spiralia</taxon>
        <taxon>Gnathifera</taxon>
        <taxon>Rotifera</taxon>
        <taxon>Eurotatoria</taxon>
        <taxon>Bdelloidea</taxon>
        <taxon>Philodinida</taxon>
        <taxon>Philodinidae</taxon>
        <taxon>Rotaria</taxon>
    </lineage>
</organism>
<dbReference type="SUPFAM" id="SSF56491">
    <property type="entry name" value="A heparin-binding domain"/>
    <property type="match status" value="1"/>
</dbReference>
<dbReference type="InterPro" id="IPR024329">
    <property type="entry name" value="Amyloid_glyco_E2_domain"/>
</dbReference>
<keyword evidence="2 11" id="KW-0812">Transmembrane</keyword>
<evidence type="ECO:0000313" key="16">
    <source>
        <dbReference type="EMBL" id="CAF4123523.1"/>
    </source>
</evidence>
<dbReference type="Gene3D" id="3.30.1490.140">
    <property type="entry name" value="Amyloidogenic glycoprotein, copper-binding domain"/>
    <property type="match status" value="1"/>
</dbReference>
<dbReference type="InterPro" id="IPR036454">
    <property type="entry name" value="Amyloid_glyco_heparin-bd_sf"/>
</dbReference>
<evidence type="ECO:0000256" key="1">
    <source>
        <dbReference type="ARBA" id="ARBA00004479"/>
    </source>
</evidence>
<evidence type="ECO:0000256" key="2">
    <source>
        <dbReference type="ARBA" id="ARBA00022692"/>
    </source>
</evidence>
<feature type="domain" description="E1" evidence="13">
    <location>
        <begin position="27"/>
        <end position="201"/>
    </location>
</feature>
<evidence type="ECO:0000313" key="17">
    <source>
        <dbReference type="Proteomes" id="UP000663833"/>
    </source>
</evidence>
<comment type="caution">
    <text evidence="8">Lacks conserved residue(s) required for the propagation of feature annotation.</text>
</comment>
<dbReference type="PANTHER" id="PTHR23103">
    <property type="entry name" value="ALZHEIMER'S DISEASE BETA-AMYLOID RELATED"/>
    <property type="match status" value="1"/>
</dbReference>
<feature type="region of interest" description="Disordered" evidence="10">
    <location>
        <begin position="516"/>
        <end position="582"/>
    </location>
</feature>
<dbReference type="GO" id="GO:0008201">
    <property type="term" value="F:heparin binding"/>
    <property type="evidence" value="ECO:0007669"/>
    <property type="project" value="UniProtKB-UniRule"/>
</dbReference>
<evidence type="ECO:0000256" key="3">
    <source>
        <dbReference type="ARBA" id="ARBA00022729"/>
    </source>
</evidence>
<feature type="compositionally biased region" description="Basic and acidic residues" evidence="10">
    <location>
        <begin position="525"/>
        <end position="534"/>
    </location>
</feature>
<dbReference type="Pfam" id="PF02177">
    <property type="entry name" value="APP_N"/>
    <property type="match status" value="1"/>
</dbReference>
<accession>A0A817ZXK6</accession>
<dbReference type="PROSITE" id="PS51869">
    <property type="entry name" value="APP_E1"/>
    <property type="match status" value="1"/>
</dbReference>
<dbReference type="Proteomes" id="UP000663851">
    <property type="component" value="Unassembled WGS sequence"/>
</dbReference>
<evidence type="ECO:0000256" key="4">
    <source>
        <dbReference type="ARBA" id="ARBA00022989"/>
    </source>
</evidence>
<feature type="compositionally biased region" description="Acidic residues" evidence="10">
    <location>
        <begin position="535"/>
        <end position="560"/>
    </location>
</feature>
<dbReference type="PANTHER" id="PTHR23103:SF15">
    <property type="entry name" value="AMYLOID-BETA-LIKE PROTEIN"/>
    <property type="match status" value="1"/>
</dbReference>
<evidence type="ECO:0000256" key="6">
    <source>
        <dbReference type="ARBA" id="ARBA00023157"/>
    </source>
</evidence>
<dbReference type="GO" id="GO:0046914">
    <property type="term" value="F:transition metal ion binding"/>
    <property type="evidence" value="ECO:0007669"/>
    <property type="project" value="InterPro"/>
</dbReference>
<evidence type="ECO:0000256" key="9">
    <source>
        <dbReference type="SAM" id="Coils"/>
    </source>
</evidence>
<dbReference type="Pfam" id="PF12924">
    <property type="entry name" value="APP_Cu_bd"/>
    <property type="match status" value="1"/>
</dbReference>
<feature type="region of interest" description="CuBD subdomain" evidence="8">
    <location>
        <begin position="125"/>
        <end position="201"/>
    </location>
</feature>
<dbReference type="GO" id="GO:0007417">
    <property type="term" value="P:central nervous system development"/>
    <property type="evidence" value="ECO:0007669"/>
    <property type="project" value="TreeGrafter"/>
</dbReference>
<dbReference type="SUPFAM" id="SSF89811">
    <property type="entry name" value="Amyloid beta a4 protein copper binding domain (domain 2)"/>
    <property type="match status" value="1"/>
</dbReference>
<dbReference type="EMBL" id="CAJOBO010000083">
    <property type="protein sequence ID" value="CAF4123523.1"/>
    <property type="molecule type" value="Genomic_DNA"/>
</dbReference>
<dbReference type="SMART" id="SM00006">
    <property type="entry name" value="A4_EXTRA"/>
    <property type="match status" value="1"/>
</dbReference>
<dbReference type="Proteomes" id="UP000663833">
    <property type="component" value="Unassembled WGS sequence"/>
</dbReference>
<dbReference type="InterPro" id="IPR036669">
    <property type="entry name" value="Amyloid_Cu-bd_sf"/>
</dbReference>
<dbReference type="SUPFAM" id="SSF109843">
    <property type="entry name" value="CAPPD, an extracellular domain of amyloid beta A4 protein"/>
    <property type="match status" value="1"/>
</dbReference>
<feature type="chain" id="PRO_5036232654" evidence="12">
    <location>
        <begin position="20"/>
        <end position="707"/>
    </location>
</feature>
<dbReference type="Pfam" id="PF12925">
    <property type="entry name" value="APP_E2"/>
    <property type="match status" value="1"/>
</dbReference>
<dbReference type="InterPro" id="IPR036176">
    <property type="entry name" value="E2_sf"/>
</dbReference>
<keyword evidence="5 11" id="KW-0472">Membrane</keyword>
<dbReference type="InterPro" id="IPR011178">
    <property type="entry name" value="Amyloid_glyco_Cu-bd"/>
</dbReference>
<feature type="signal peptide" evidence="12">
    <location>
        <begin position="1"/>
        <end position="19"/>
    </location>
</feature>
<proteinExistence type="inferred from homology"/>
<evidence type="ECO:0000256" key="11">
    <source>
        <dbReference type="SAM" id="Phobius"/>
    </source>
</evidence>
<dbReference type="PRINTS" id="PR00203">
    <property type="entry name" value="AMYLOIDA4"/>
</dbReference>
<feature type="domain" description="E2" evidence="14">
    <location>
        <begin position="277"/>
        <end position="474"/>
    </location>
</feature>
<feature type="transmembrane region" description="Helical" evidence="11">
    <location>
        <begin position="629"/>
        <end position="653"/>
    </location>
</feature>
<evidence type="ECO:0000259" key="13">
    <source>
        <dbReference type="PROSITE" id="PS51869"/>
    </source>
</evidence>
<dbReference type="Gene3D" id="1.20.120.770">
    <property type="entry name" value="Amyloid precursor protein, E2 domain"/>
    <property type="match status" value="1"/>
</dbReference>
<keyword evidence="7" id="KW-0325">Glycoprotein</keyword>
<reference evidence="15" key="1">
    <citation type="submission" date="2021-02" db="EMBL/GenBank/DDBJ databases">
        <authorList>
            <person name="Nowell W R."/>
        </authorList>
    </citation>
    <scope>NUCLEOTIDE SEQUENCE</scope>
</reference>
<evidence type="ECO:0000256" key="8">
    <source>
        <dbReference type="PROSITE-ProRule" id="PRU01217"/>
    </source>
</evidence>
<dbReference type="InterPro" id="IPR019543">
    <property type="entry name" value="APP_amyloid_C"/>
</dbReference>
<comment type="caution">
    <text evidence="15">The sequence shown here is derived from an EMBL/GenBank/DDBJ whole genome shotgun (WGS) entry which is preliminary data.</text>
</comment>
<dbReference type="InterPro" id="IPR008154">
    <property type="entry name" value="Amyloid_glyco_extra"/>
</dbReference>
<keyword evidence="3 12" id="KW-0732">Signal</keyword>
<dbReference type="AlphaFoldDB" id="A0A817ZXK6"/>
<dbReference type="GO" id="GO:0016020">
    <property type="term" value="C:membrane"/>
    <property type="evidence" value="ECO:0007669"/>
    <property type="project" value="UniProtKB-SubCell"/>
</dbReference>
<protein>
    <submittedName>
        <fullName evidence="15">Uncharacterized protein</fullName>
    </submittedName>
</protein>
<dbReference type="InterPro" id="IPR015849">
    <property type="entry name" value="Amyloid_glyco_heparin-bd"/>
</dbReference>
<keyword evidence="4 11" id="KW-1133">Transmembrane helix</keyword>
<evidence type="ECO:0000256" key="12">
    <source>
        <dbReference type="SAM" id="SignalP"/>
    </source>
</evidence>
<feature type="coiled-coil region" evidence="9">
    <location>
        <begin position="348"/>
        <end position="383"/>
    </location>
</feature>
<comment type="subcellular location">
    <subcellularLocation>
        <location evidence="1">Membrane</location>
        <topology evidence="1">Single-pass type I membrane protein</topology>
    </subcellularLocation>
</comment>
<evidence type="ECO:0000313" key="15">
    <source>
        <dbReference type="EMBL" id="CAF3397533.1"/>
    </source>
</evidence>
<dbReference type="EMBL" id="CAJNYD010002178">
    <property type="protein sequence ID" value="CAF3397533.1"/>
    <property type="molecule type" value="Genomic_DNA"/>
</dbReference>
<evidence type="ECO:0000256" key="10">
    <source>
        <dbReference type="SAM" id="MobiDB-lite"/>
    </source>
</evidence>
<dbReference type="InterPro" id="IPR008155">
    <property type="entry name" value="Amyloid_glyco"/>
</dbReference>
<sequence length="707" mass="82411">MQSLRIIILIASIIYLAHAAMLKTPMVNNYPQIAVLGCDSNKANLYYDTERQLWIEHLISECVNDEADILEFCQKAYPSFQIGNILRLDTVLRFENWCELLPSVDPNGIPRCKTESQAEELVQPYRCLYKSSKREELTLPNIDCIMNSIIETGECLRSEKWQQLASLRCSNKSMVLSNSLATLDWCGLSEFRGIQFICCPLKDNDANDDYSSLKEDDPIKEQDIVPQQVGTELHRKIIATSMTSHDPDWLQDSLQWNTMSGYFSDDEDLNDQDDVKLSSPRRSHLTVNEHERFTTDKGEFRRKYKEQIDQLKIRWQNRRNDLQILANTNPYQAQQDFVQSDVEFRLTYDTIKRTANEERTRINELHEKNLDSLLDTAKNETNQKLIAAWNENPLQTDKIEDALYNYLHVLLRDRIHLVNRYERLRVVDPSQAKRKRAAIHERLRLIGSQIDDALNKIRRHSEFQSKIPARIDSLLDEYEEVNKAAEKLLNDYITSPTAKSLKDRLSLLGRDEKKIYPSSKTQMNKVDEKVKNNDDDYSTSDEYDDDDGDDDDDDDDDDDTTTTTEATNINSDQVDVGDSDWDVNDRNEVQIDDIIDVNEEEPILDNLRPLMPNNVIINRRIQRSSFVIYLPYIFGILLVVCIVLAVFIIRYIIQQRRKYQYGSKYEKQYAFKEIDSCTPEEKALYALQMNGYENPTYTFFESQTPKC</sequence>
<dbReference type="PROSITE" id="PS51870">
    <property type="entry name" value="APP_E2"/>
    <property type="match status" value="1"/>
</dbReference>
<dbReference type="Gene3D" id="3.90.570.10">
    <property type="entry name" value="Amyloidogenic glycoprotein, heparin-binding domain"/>
    <property type="match status" value="1"/>
</dbReference>
<keyword evidence="9" id="KW-0175">Coiled coil</keyword>